<evidence type="ECO:0000256" key="1">
    <source>
        <dbReference type="ARBA" id="ARBA00004173"/>
    </source>
</evidence>
<dbReference type="GO" id="GO:0005762">
    <property type="term" value="C:mitochondrial large ribosomal subunit"/>
    <property type="evidence" value="ECO:0007669"/>
    <property type="project" value="TreeGrafter"/>
</dbReference>
<protein>
    <recommendedName>
        <fullName evidence="6">28S ribosomal protein S30, mitochondrial</fullName>
    </recommendedName>
</protein>
<dbReference type="GO" id="GO:0003735">
    <property type="term" value="F:structural constituent of ribosome"/>
    <property type="evidence" value="ECO:0007669"/>
    <property type="project" value="InterPro"/>
</dbReference>
<dbReference type="PANTHER" id="PTHR13014:SF3">
    <property type="entry name" value="LARGE RIBOSOMAL SUBUNIT PROTEIN ML65"/>
    <property type="match status" value="1"/>
</dbReference>
<evidence type="ECO:0000256" key="3">
    <source>
        <dbReference type="ARBA" id="ARBA00023128"/>
    </source>
</evidence>
<gene>
    <name evidence="5" type="ORF">TTEB3V08_LOCUS7755</name>
</gene>
<keyword evidence="2" id="KW-0689">Ribosomal protein</keyword>
<dbReference type="InterPro" id="IPR039982">
    <property type="entry name" value="Ribosomal_mL65"/>
</dbReference>
<proteinExistence type="predicted"/>
<dbReference type="EMBL" id="OE003158">
    <property type="protein sequence ID" value="CAD7459808.1"/>
    <property type="molecule type" value="Genomic_DNA"/>
</dbReference>
<evidence type="ECO:0000313" key="5">
    <source>
        <dbReference type="EMBL" id="CAD7459808.1"/>
    </source>
</evidence>
<evidence type="ECO:0008006" key="6">
    <source>
        <dbReference type="Google" id="ProtNLM"/>
    </source>
</evidence>
<dbReference type="PANTHER" id="PTHR13014">
    <property type="entry name" value="MITOCHONDRIAL 28S RIBOSOMAL PROTEIN S30/P52 PRO-APOTOTIC PROTEIN"/>
    <property type="match status" value="1"/>
</dbReference>
<keyword evidence="4" id="KW-0687">Ribonucleoprotein</keyword>
<reference evidence="5" key="1">
    <citation type="submission" date="2020-11" db="EMBL/GenBank/DDBJ databases">
        <authorList>
            <person name="Tran Van P."/>
        </authorList>
    </citation>
    <scope>NUCLEOTIDE SEQUENCE</scope>
</reference>
<sequence>MYLIRIRHKNNIIPLIRSSLRYYSSVNENDYSETPEYPPIIDDSLDARKKRRKLSWHDKIKRLKTVEEKLFEINMPKYYGWRCFLLKEGVIPYNSLNFTQYATRTYLVKNEDLPAYYSKEIEEEASCLADSIQSQVEDSILFETCDVRRSYDLDTDDSNFVSPGEKETILTNSMVNQINNVILANLAGKYDHLLQAQVDYEPRLESFWSLGGLAPPEATRKSKLGCKWTKDRADEPVDRFIQYCVVCVQYLGSPILQLRHEQPLPPLVDHSEGENPELEVPLFTLDPRTDGFFQDHRHGTNIPGFWPGDPCEFGLVSFHSRGHLVERPTSFGETDHLEALDVQAILASYSWLLAQACYQGFSTFNDITYPLVTQTVITNGRLWSFYGYQLNTTLLHSENAKENPQRNLCYGTKPLPLYDGVESGRVVGEYKHLFKHLASERVHRNSQSPSAMEEGFNPDVLKTLLKLYLNVPRHREGVELKPYLHPSMRYIAEMKNLRPRIWWEKQFKHMYSNRPRHRLMYEIYNWEKIYKIDHKTRPLDKRLRPFELPDANPFKRRYNDHTPEYMPKALRPAGKQKGFYRQKFFKTYYNN</sequence>
<name>A0A7R9IJX2_9NEOP</name>
<keyword evidence="3" id="KW-0496">Mitochondrion</keyword>
<dbReference type="AlphaFoldDB" id="A0A7R9IJX2"/>
<dbReference type="GO" id="GO:0006412">
    <property type="term" value="P:translation"/>
    <property type="evidence" value="ECO:0007669"/>
    <property type="project" value="InterPro"/>
</dbReference>
<dbReference type="Pfam" id="PF07147">
    <property type="entry name" value="PDCD9"/>
    <property type="match status" value="1"/>
</dbReference>
<evidence type="ECO:0000256" key="4">
    <source>
        <dbReference type="ARBA" id="ARBA00023274"/>
    </source>
</evidence>
<dbReference type="InterPro" id="IPR010793">
    <property type="entry name" value="Ribosomal_mL37/mL65"/>
</dbReference>
<evidence type="ECO:0000256" key="2">
    <source>
        <dbReference type="ARBA" id="ARBA00022980"/>
    </source>
</evidence>
<comment type="subcellular location">
    <subcellularLocation>
        <location evidence="1">Mitochondrion</location>
    </subcellularLocation>
</comment>
<organism evidence="5">
    <name type="scientific">Timema tahoe</name>
    <dbReference type="NCBI Taxonomy" id="61484"/>
    <lineage>
        <taxon>Eukaryota</taxon>
        <taxon>Metazoa</taxon>
        <taxon>Ecdysozoa</taxon>
        <taxon>Arthropoda</taxon>
        <taxon>Hexapoda</taxon>
        <taxon>Insecta</taxon>
        <taxon>Pterygota</taxon>
        <taxon>Neoptera</taxon>
        <taxon>Polyneoptera</taxon>
        <taxon>Phasmatodea</taxon>
        <taxon>Timematodea</taxon>
        <taxon>Timematoidea</taxon>
        <taxon>Timematidae</taxon>
        <taxon>Timema</taxon>
    </lineage>
</organism>
<accession>A0A7R9IJX2</accession>